<evidence type="ECO:0000313" key="3">
    <source>
        <dbReference type="Proteomes" id="UP001152622"/>
    </source>
</evidence>
<gene>
    <name evidence="2" type="ORF">SKAU_G00025900</name>
</gene>
<comment type="caution">
    <text evidence="2">The sequence shown here is derived from an EMBL/GenBank/DDBJ whole genome shotgun (WGS) entry which is preliminary data.</text>
</comment>
<protein>
    <submittedName>
        <fullName evidence="2">Uncharacterized protein</fullName>
    </submittedName>
</protein>
<accession>A0A9Q1GEM0</accession>
<feature type="region of interest" description="Disordered" evidence="1">
    <location>
        <begin position="50"/>
        <end position="94"/>
    </location>
</feature>
<dbReference type="EMBL" id="JAINUF010000001">
    <property type="protein sequence ID" value="KAJ8381812.1"/>
    <property type="molecule type" value="Genomic_DNA"/>
</dbReference>
<proteinExistence type="predicted"/>
<reference evidence="2" key="1">
    <citation type="journal article" date="2023" name="Science">
        <title>Genome structures resolve the early diversification of teleost fishes.</title>
        <authorList>
            <person name="Parey E."/>
            <person name="Louis A."/>
            <person name="Montfort J."/>
            <person name="Bouchez O."/>
            <person name="Roques C."/>
            <person name="Iampietro C."/>
            <person name="Lluch J."/>
            <person name="Castinel A."/>
            <person name="Donnadieu C."/>
            <person name="Desvignes T."/>
            <person name="Floi Bucao C."/>
            <person name="Jouanno E."/>
            <person name="Wen M."/>
            <person name="Mejri S."/>
            <person name="Dirks R."/>
            <person name="Jansen H."/>
            <person name="Henkel C."/>
            <person name="Chen W.J."/>
            <person name="Zahm M."/>
            <person name="Cabau C."/>
            <person name="Klopp C."/>
            <person name="Thompson A.W."/>
            <person name="Robinson-Rechavi M."/>
            <person name="Braasch I."/>
            <person name="Lecointre G."/>
            <person name="Bobe J."/>
            <person name="Postlethwait J.H."/>
            <person name="Berthelot C."/>
            <person name="Roest Crollius H."/>
            <person name="Guiguen Y."/>
        </authorList>
    </citation>
    <scope>NUCLEOTIDE SEQUENCE</scope>
    <source>
        <strain evidence="2">WJC10195</strain>
    </source>
</reference>
<dbReference type="AlphaFoldDB" id="A0A9Q1GEM0"/>
<sequence>MAFVSTGLVRLVQASIPNTGGSSDLISPCFRRGPRSPRLMYGGWRVLQRQAGSSERDGPAPSRLPQSAQLTNVPRAGGEGSYPDSRPWLGVTFRPQAPKDIDPSSCTPPSFGTAPELRWVLCAGYTACDVTVCDDLPVRHTVKHMHARAHAGTLAYTGTLTQAVQASST</sequence>
<name>A0A9Q1GEM0_SYNKA</name>
<organism evidence="2 3">
    <name type="scientific">Synaphobranchus kaupii</name>
    <name type="common">Kaup's arrowtooth eel</name>
    <dbReference type="NCBI Taxonomy" id="118154"/>
    <lineage>
        <taxon>Eukaryota</taxon>
        <taxon>Metazoa</taxon>
        <taxon>Chordata</taxon>
        <taxon>Craniata</taxon>
        <taxon>Vertebrata</taxon>
        <taxon>Euteleostomi</taxon>
        <taxon>Actinopterygii</taxon>
        <taxon>Neopterygii</taxon>
        <taxon>Teleostei</taxon>
        <taxon>Anguilliformes</taxon>
        <taxon>Synaphobranchidae</taxon>
        <taxon>Synaphobranchus</taxon>
    </lineage>
</organism>
<evidence type="ECO:0000313" key="2">
    <source>
        <dbReference type="EMBL" id="KAJ8381812.1"/>
    </source>
</evidence>
<keyword evidence="3" id="KW-1185">Reference proteome</keyword>
<dbReference type="Proteomes" id="UP001152622">
    <property type="component" value="Chromosome 1"/>
</dbReference>
<evidence type="ECO:0000256" key="1">
    <source>
        <dbReference type="SAM" id="MobiDB-lite"/>
    </source>
</evidence>